<dbReference type="GO" id="GO:0009252">
    <property type="term" value="P:peptidoglycan biosynthetic process"/>
    <property type="evidence" value="ECO:0007669"/>
    <property type="project" value="UniProtKB-UniRule"/>
</dbReference>
<dbReference type="FunFam" id="3.90.190.20:FF:000006">
    <property type="entry name" value="UDP-N-acetylmuramoyl-L-alanyl-D-glutamate--2,6-diaminopimelate ligase"/>
    <property type="match status" value="1"/>
</dbReference>
<dbReference type="AlphaFoldDB" id="A0A5A4TQE8"/>
<keyword evidence="16" id="KW-0460">Magnesium</keyword>
<feature type="binding site" evidence="16">
    <location>
        <position position="33"/>
    </location>
    <ligand>
        <name>UDP-N-acetyl-alpha-D-muramoyl-L-alanyl-D-glutamate</name>
        <dbReference type="ChEBI" id="CHEBI:83900"/>
    </ligand>
</feature>
<reference evidence="21" key="1">
    <citation type="journal article" date="2019" name="Protoplasma">
        <title>Functional characterization of aminotransferase involved in serine and aspartate metabolism in a halotolerant cyanobacterium, Aphanothece halophytica.</title>
        <authorList>
            <person name="Hasegawa D."/>
            <person name="Kito K."/>
            <person name="Maeda T."/>
            <person name="Rai V."/>
            <person name="Cha-um S."/>
            <person name="Tanaka Y."/>
            <person name="Fukaya M."/>
            <person name="Takabe T."/>
        </authorList>
    </citation>
    <scope>NUCLEOTIDE SEQUENCE</scope>
</reference>
<evidence type="ECO:0000259" key="20">
    <source>
        <dbReference type="Pfam" id="PF08245"/>
    </source>
</evidence>
<dbReference type="Pfam" id="PF01225">
    <property type="entry name" value="Mur_ligase"/>
    <property type="match status" value="1"/>
</dbReference>
<comment type="catalytic activity">
    <reaction evidence="9 16">
        <text>UDP-N-acetyl-alpha-D-muramoyl-L-alanyl-D-glutamate + meso-2,6-diaminopimelate + ATP = UDP-N-acetyl-alpha-D-muramoyl-L-alanyl-gamma-D-glutamyl-meso-2,6-diaminopimelate + ADP + phosphate + H(+)</text>
        <dbReference type="Rhea" id="RHEA:23676"/>
        <dbReference type="ChEBI" id="CHEBI:15378"/>
        <dbReference type="ChEBI" id="CHEBI:30616"/>
        <dbReference type="ChEBI" id="CHEBI:43474"/>
        <dbReference type="ChEBI" id="CHEBI:57791"/>
        <dbReference type="ChEBI" id="CHEBI:83900"/>
        <dbReference type="ChEBI" id="CHEBI:83905"/>
        <dbReference type="ChEBI" id="CHEBI:456216"/>
        <dbReference type="EC" id="6.3.2.13"/>
    </reaction>
</comment>
<dbReference type="Pfam" id="PF08245">
    <property type="entry name" value="Mur_ligase_M"/>
    <property type="match status" value="1"/>
</dbReference>
<dbReference type="GO" id="GO:0051301">
    <property type="term" value="P:cell division"/>
    <property type="evidence" value="ECO:0007669"/>
    <property type="project" value="UniProtKB-KW"/>
</dbReference>
<evidence type="ECO:0000256" key="17">
    <source>
        <dbReference type="RuleBase" id="RU004135"/>
    </source>
</evidence>
<feature type="binding site" evidence="16">
    <location>
        <position position="186"/>
    </location>
    <ligand>
        <name>UDP-N-acetyl-alpha-D-muramoyl-L-alanyl-D-glutamate</name>
        <dbReference type="ChEBI" id="CHEBI:83900"/>
    </ligand>
</feature>
<evidence type="ECO:0000256" key="3">
    <source>
        <dbReference type="ARBA" id="ARBA00022618"/>
    </source>
</evidence>
<dbReference type="HAMAP" id="MF_00208">
    <property type="entry name" value="MurE"/>
    <property type="match status" value="1"/>
</dbReference>
<dbReference type="GO" id="GO:0000287">
    <property type="term" value="F:magnesium ion binding"/>
    <property type="evidence" value="ECO:0007669"/>
    <property type="project" value="UniProtKB-UniRule"/>
</dbReference>
<dbReference type="SUPFAM" id="SSF53244">
    <property type="entry name" value="MurD-like peptide ligases, peptide-binding domain"/>
    <property type="match status" value="1"/>
</dbReference>
<comment type="function">
    <text evidence="10 16">Catalyzes the addition of meso-diaminopimelic acid to the nucleotide precursor UDP-N-acetylmuramoyl-L-alanyl-D-glutamate (UMAG) in the biosynthesis of bacterial cell-wall peptidoglycan.</text>
</comment>
<evidence type="ECO:0000256" key="15">
    <source>
        <dbReference type="ARBA" id="ARBA00081560"/>
    </source>
</evidence>
<feature type="binding site" evidence="16">
    <location>
        <begin position="159"/>
        <end position="160"/>
    </location>
    <ligand>
        <name>UDP-N-acetyl-alpha-D-muramoyl-L-alanyl-D-glutamate</name>
        <dbReference type="ChEBI" id="CHEBI:83900"/>
    </ligand>
</feature>
<comment type="subcellular location">
    <subcellularLocation>
        <location evidence="16 17">Cytoplasm</location>
    </subcellularLocation>
</comment>
<feature type="short sequence motif" description="Meso-diaminopimelate recognition motif" evidence="16">
    <location>
        <begin position="414"/>
        <end position="417"/>
    </location>
</feature>
<evidence type="ECO:0000256" key="1">
    <source>
        <dbReference type="ARBA" id="ARBA00005898"/>
    </source>
</evidence>
<dbReference type="InterPro" id="IPR036615">
    <property type="entry name" value="Mur_ligase_C_dom_sf"/>
</dbReference>
<keyword evidence="3 16" id="KW-0132">Cell division</keyword>
<dbReference type="NCBIfam" id="TIGR01085">
    <property type="entry name" value="murE"/>
    <property type="match status" value="1"/>
</dbReference>
<dbReference type="InterPro" id="IPR036565">
    <property type="entry name" value="Mur-like_cat_sf"/>
</dbReference>
<evidence type="ECO:0000259" key="18">
    <source>
        <dbReference type="Pfam" id="PF01225"/>
    </source>
</evidence>
<dbReference type="Gene3D" id="3.40.1190.10">
    <property type="entry name" value="Mur-like, catalytic domain"/>
    <property type="match status" value="1"/>
</dbReference>
<protein>
    <recommendedName>
        <fullName evidence="12 16">UDP-N-acetylmuramoyl-L-alanyl-D-glutamate--2,6-diaminopimelate ligase</fullName>
        <ecNumber evidence="11 16">6.3.2.13</ecNumber>
    </recommendedName>
    <alternativeName>
        <fullName evidence="13 16">Meso-A2pm-adding enzyme</fullName>
    </alternativeName>
    <alternativeName>
        <fullName evidence="14 16">Meso-diaminopimelate-adding enzyme</fullName>
    </alternativeName>
    <alternativeName>
        <fullName evidence="15 16">UDP-MurNAc-L-Ala-D-Glu:meso-diaminopimelate ligase</fullName>
    </alternativeName>
    <alternativeName>
        <fullName evidence="16">UDP-MurNAc-tripeptide synthetase</fullName>
    </alternativeName>
    <alternativeName>
        <fullName evidence="16">UDP-N-acetylmuramyl-tripeptide synthetase</fullName>
    </alternativeName>
</protein>
<feature type="domain" description="Mur ligase N-terminal catalytic" evidence="18">
    <location>
        <begin position="26"/>
        <end position="103"/>
    </location>
</feature>
<keyword evidence="8 16" id="KW-0961">Cell wall biogenesis/degradation</keyword>
<feature type="binding site" evidence="16">
    <location>
        <begin position="414"/>
        <end position="417"/>
    </location>
    <ligand>
        <name>meso-2,6-diaminopimelate</name>
        <dbReference type="ChEBI" id="CHEBI:57791"/>
    </ligand>
</feature>
<evidence type="ECO:0000256" key="16">
    <source>
        <dbReference type="HAMAP-Rule" id="MF_00208"/>
    </source>
</evidence>
<dbReference type="EC" id="6.3.2.13" evidence="11 16"/>
<evidence type="ECO:0000256" key="13">
    <source>
        <dbReference type="ARBA" id="ARBA00075482"/>
    </source>
</evidence>
<dbReference type="NCBIfam" id="NF001126">
    <property type="entry name" value="PRK00139.1-4"/>
    <property type="match status" value="1"/>
</dbReference>
<gene>
    <name evidence="21" type="primary">ApMurE</name>
    <name evidence="16" type="synonym">murE</name>
</gene>
<evidence type="ECO:0000256" key="5">
    <source>
        <dbReference type="ARBA" id="ARBA00022960"/>
    </source>
</evidence>
<evidence type="ECO:0000256" key="11">
    <source>
        <dbReference type="ARBA" id="ARBA00066633"/>
    </source>
</evidence>
<feature type="binding site" evidence="16">
    <location>
        <position position="194"/>
    </location>
    <ligand>
        <name>UDP-N-acetyl-alpha-D-muramoyl-L-alanyl-D-glutamate</name>
        <dbReference type="ChEBI" id="CHEBI:83900"/>
    </ligand>
</feature>
<evidence type="ECO:0000256" key="4">
    <source>
        <dbReference type="ARBA" id="ARBA00022840"/>
    </source>
</evidence>
<dbReference type="Pfam" id="PF02875">
    <property type="entry name" value="Mur_ligase_C"/>
    <property type="match status" value="1"/>
</dbReference>
<evidence type="ECO:0000259" key="19">
    <source>
        <dbReference type="Pfam" id="PF02875"/>
    </source>
</evidence>
<dbReference type="InterPro" id="IPR005761">
    <property type="entry name" value="UDP-N-AcMur-Glu-dNH2Pim_ligase"/>
</dbReference>
<dbReference type="EMBL" id="LC485166">
    <property type="protein sequence ID" value="BBK63513.1"/>
    <property type="molecule type" value="Genomic_DNA"/>
</dbReference>
<dbReference type="GO" id="GO:0005524">
    <property type="term" value="F:ATP binding"/>
    <property type="evidence" value="ECO:0007669"/>
    <property type="project" value="UniProtKB-UniRule"/>
</dbReference>
<dbReference type="Gene3D" id="3.40.1390.10">
    <property type="entry name" value="MurE/MurF, N-terminal domain"/>
    <property type="match status" value="1"/>
</dbReference>
<feature type="binding site" evidence="16">
    <location>
        <position position="468"/>
    </location>
    <ligand>
        <name>meso-2,6-diaminopimelate</name>
        <dbReference type="ChEBI" id="CHEBI:57791"/>
    </ligand>
</feature>
<comment type="pathway">
    <text evidence="16 17">Cell wall biogenesis; peptidoglycan biosynthesis.</text>
</comment>
<dbReference type="GO" id="GO:0071555">
    <property type="term" value="P:cell wall organization"/>
    <property type="evidence" value="ECO:0007669"/>
    <property type="project" value="UniProtKB-KW"/>
</dbReference>
<dbReference type="InterPro" id="IPR004101">
    <property type="entry name" value="Mur_ligase_C"/>
</dbReference>
<evidence type="ECO:0000256" key="6">
    <source>
        <dbReference type="ARBA" id="ARBA00022984"/>
    </source>
</evidence>
<comment type="PTM">
    <text evidence="16">Carboxylation is probably crucial for Mg(2+) binding and, consequently, for the gamma-phosphate positioning of ATP.</text>
</comment>
<evidence type="ECO:0000256" key="9">
    <source>
        <dbReference type="ARBA" id="ARBA00050251"/>
    </source>
</evidence>
<feature type="modified residue" description="N6-carboxylysine" evidence="16">
    <location>
        <position position="226"/>
    </location>
</feature>
<evidence type="ECO:0000256" key="8">
    <source>
        <dbReference type="ARBA" id="ARBA00023316"/>
    </source>
</evidence>
<dbReference type="SUPFAM" id="SSF53623">
    <property type="entry name" value="MurD-like peptide ligases, catalytic domain"/>
    <property type="match status" value="1"/>
</dbReference>
<feature type="binding site" evidence="16">
    <location>
        <position position="192"/>
    </location>
    <ligand>
        <name>UDP-N-acetyl-alpha-D-muramoyl-L-alanyl-D-glutamate</name>
        <dbReference type="ChEBI" id="CHEBI:83900"/>
    </ligand>
</feature>
<dbReference type="Gene3D" id="3.90.190.20">
    <property type="entry name" value="Mur ligase, C-terminal domain"/>
    <property type="match status" value="1"/>
</dbReference>
<evidence type="ECO:0000256" key="7">
    <source>
        <dbReference type="ARBA" id="ARBA00023306"/>
    </source>
</evidence>
<proteinExistence type="inferred from homology"/>
<keyword evidence="5 16" id="KW-0133">Cell shape</keyword>
<feature type="binding site" evidence="16">
    <location>
        <position position="390"/>
    </location>
    <ligand>
        <name>meso-2,6-diaminopimelate</name>
        <dbReference type="ChEBI" id="CHEBI:57791"/>
    </ligand>
</feature>
<dbReference type="PANTHER" id="PTHR23135:SF4">
    <property type="entry name" value="UDP-N-ACETYLMURAMOYL-L-ALANYL-D-GLUTAMATE--2,6-DIAMINOPIMELATE LIGASE MURE HOMOLOG, CHLOROPLASTIC"/>
    <property type="match status" value="1"/>
</dbReference>
<dbReference type="InterPro" id="IPR035911">
    <property type="entry name" value="MurE/MurF_N"/>
</dbReference>
<evidence type="ECO:0000256" key="2">
    <source>
        <dbReference type="ARBA" id="ARBA00022598"/>
    </source>
</evidence>
<comment type="cofactor">
    <cofactor evidence="16">
        <name>Mg(2+)</name>
        <dbReference type="ChEBI" id="CHEBI:18420"/>
    </cofactor>
</comment>
<keyword evidence="4 16" id="KW-0067">ATP-binding</keyword>
<keyword evidence="16" id="KW-0547">Nucleotide-binding</keyword>
<evidence type="ECO:0000256" key="14">
    <source>
        <dbReference type="ARBA" id="ARBA00076158"/>
    </source>
</evidence>
<keyword evidence="6 16" id="KW-0573">Peptidoglycan synthesis</keyword>
<feature type="domain" description="Mur ligase central" evidence="20">
    <location>
        <begin position="115"/>
        <end position="317"/>
    </location>
</feature>
<dbReference type="InterPro" id="IPR000713">
    <property type="entry name" value="Mur_ligase_N"/>
</dbReference>
<feature type="binding site" evidence="16">
    <location>
        <begin position="117"/>
        <end position="123"/>
    </location>
    <ligand>
        <name>ATP</name>
        <dbReference type="ChEBI" id="CHEBI:30616"/>
    </ligand>
</feature>
<dbReference type="UniPathway" id="UPA00219"/>
<dbReference type="GO" id="GO:0005737">
    <property type="term" value="C:cytoplasm"/>
    <property type="evidence" value="ECO:0007669"/>
    <property type="project" value="UniProtKB-SubCell"/>
</dbReference>
<feature type="binding site" evidence="16">
    <location>
        <position position="464"/>
    </location>
    <ligand>
        <name>meso-2,6-diaminopimelate</name>
        <dbReference type="ChEBI" id="CHEBI:57791"/>
    </ligand>
</feature>
<organism evidence="21">
    <name type="scientific">Aphanothece halophytica</name>
    <dbReference type="NCBI Taxonomy" id="72020"/>
    <lineage>
        <taxon>Bacteria</taxon>
        <taxon>Bacillati</taxon>
        <taxon>Cyanobacteriota</taxon>
        <taxon>Cyanophyceae</taxon>
        <taxon>Oscillatoriophycideae</taxon>
        <taxon>Chroococcales</taxon>
        <taxon>Aphanothecaceae</taxon>
        <taxon>Aphanothece</taxon>
    </lineage>
</organism>
<dbReference type="NCBIfam" id="NF001124">
    <property type="entry name" value="PRK00139.1-2"/>
    <property type="match status" value="1"/>
</dbReference>
<name>A0A5A4TQE8_APHHA</name>
<dbReference type="GO" id="GO:0008360">
    <property type="term" value="P:regulation of cell shape"/>
    <property type="evidence" value="ECO:0007669"/>
    <property type="project" value="UniProtKB-KW"/>
</dbReference>
<dbReference type="SUPFAM" id="SSF63418">
    <property type="entry name" value="MurE/MurF N-terminal domain"/>
    <property type="match status" value="1"/>
</dbReference>
<accession>A0A5A4TQE8</accession>
<dbReference type="PANTHER" id="PTHR23135">
    <property type="entry name" value="MUR LIGASE FAMILY MEMBER"/>
    <property type="match status" value="1"/>
</dbReference>
<keyword evidence="2 16" id="KW-0436">Ligase</keyword>
<evidence type="ECO:0000313" key="21">
    <source>
        <dbReference type="EMBL" id="BBK63513.1"/>
    </source>
</evidence>
<comment type="similarity">
    <text evidence="1 16">Belongs to the MurCDEF family. MurE subfamily.</text>
</comment>
<comment type="caution">
    <text evidence="16">Lacks conserved residue(s) required for the propagation of feature annotation.</text>
</comment>
<feature type="domain" description="Mur ligase C-terminal" evidence="19">
    <location>
        <begin position="339"/>
        <end position="466"/>
    </location>
</feature>
<dbReference type="GO" id="GO:0008765">
    <property type="term" value="F:UDP-N-acetylmuramoylalanyl-D-glutamate-2,6-diaminopimelate ligase activity"/>
    <property type="evidence" value="ECO:0007669"/>
    <property type="project" value="UniProtKB-UniRule"/>
</dbReference>
<sequence>MKLRELLATVPQLSALSDAPNLEKEVTAIVTNSHQCQGGELFIGLPGTRVDGGDFWRSAIAAGAIAAIITPDAAKRYPPTSEFSVFVIENINDVYGQLASAFYNHPSQQLKLVGVTGTNGKTTTTHLIEFFLSVAKKSTALFGTLYARWQGYNQVATHTTPFPAELQAQLATALSAGNEYAVLEVSSHALAQGRVKGCAFEVAVFTNLTQDHLDFHETMENYFQAKALLFRKEYLRDRAIINQDDPYGQRLIQELATEKVWRYSRQDTSADLYTENLVYEASGVQGTLKTPQGEITFRSPLVGEFNLSNLLAAVGAALHLGVELETIAQALPNFTGVPGRMERVVVAPSQDISVIVDYAHTPDSLENLLRAARPFIPQRLICVFGCGGDRDRTKRPLMGKIASDLADVPVVTSDNPRTEDPQQIIEDILEGMANAETIVQRDRAVAIASAIAMAQPGDGVLIAGKGHEDYQILGTEKVHFDDREEARKGLEKRLS</sequence>
<evidence type="ECO:0000256" key="10">
    <source>
        <dbReference type="ARBA" id="ARBA00056782"/>
    </source>
</evidence>
<dbReference type="InterPro" id="IPR013221">
    <property type="entry name" value="Mur_ligase_cen"/>
</dbReference>
<keyword evidence="16" id="KW-0963">Cytoplasm</keyword>
<evidence type="ECO:0000256" key="12">
    <source>
        <dbReference type="ARBA" id="ARBA00072883"/>
    </source>
</evidence>
<keyword evidence="7 16" id="KW-0131">Cell cycle</keyword>